<dbReference type="Pfam" id="PF00078">
    <property type="entry name" value="RVT_1"/>
    <property type="match status" value="1"/>
</dbReference>
<dbReference type="InterPro" id="IPR043502">
    <property type="entry name" value="DNA/RNA_pol_sf"/>
</dbReference>
<reference evidence="3" key="2">
    <citation type="submission" date="2023-06" db="EMBL/GenBank/DDBJ databases">
        <authorList>
            <person name="Ma L."/>
            <person name="Liu K.-W."/>
            <person name="Li Z."/>
            <person name="Hsiao Y.-Y."/>
            <person name="Qi Y."/>
            <person name="Fu T."/>
            <person name="Tang G."/>
            <person name="Zhang D."/>
            <person name="Sun W.-H."/>
            <person name="Liu D.-K."/>
            <person name="Li Y."/>
            <person name="Chen G.-Z."/>
            <person name="Liu X.-D."/>
            <person name="Liao X.-Y."/>
            <person name="Jiang Y.-T."/>
            <person name="Yu X."/>
            <person name="Hao Y."/>
            <person name="Huang J."/>
            <person name="Zhao X.-W."/>
            <person name="Ke S."/>
            <person name="Chen Y.-Y."/>
            <person name="Wu W.-L."/>
            <person name="Hsu J.-L."/>
            <person name="Lin Y.-F."/>
            <person name="Huang M.-D."/>
            <person name="Li C.-Y."/>
            <person name="Huang L."/>
            <person name="Wang Z.-W."/>
            <person name="Zhao X."/>
            <person name="Zhong W.-Y."/>
            <person name="Peng D.-H."/>
            <person name="Ahmad S."/>
            <person name="Lan S."/>
            <person name="Zhang J.-S."/>
            <person name="Tsai W.-C."/>
            <person name="Van De Peer Y."/>
            <person name="Liu Z.-J."/>
        </authorList>
    </citation>
    <scope>NUCLEOTIDE SEQUENCE</scope>
    <source>
        <strain evidence="3">CP</strain>
        <tissue evidence="3">Leaves</tissue>
    </source>
</reference>
<name>A0AAV9CSW9_ACOCL</name>
<sequence length="441" mass="48680">MKQVHGESQEHLEEPFSEEEIKRACFDTDGDKAPGPDGFGLQFYHRLWEMVRSDVLGVFDDYFDNGTGMGCINASTIVLLKKKEGAVRIEDFMPICLLNGCYLLLAKVLANRLRSACEEIIDQSQLAFLPDRSILEGFTITQELVAALHLDSRSGVLLKLDFLRAYDNVDFPFLLHLMQLHGFNERWCRMNEQCIGTARASITVNGEPFGFFPLNKGLRQGNPMSPVLFSLVANAFCLMCKAAASEEWIKGLSICPGCTKIHIAQYTDDTMLFGSPTAPEMEGYRFIIECFGLLSGLHINYSKSALVPINIDTEAASQLAEVTGCTVEHLPIRHLRLPTRGFDDEVDGLATSYRQVGAMFGRLVWTSSKLCRHTRSTSGRDIKSPGVFSIHISDPQGGSPEDRGDPPTIPVERIWQGAAQTAHGTMGDGVPSAQQGRIGDP</sequence>
<gene>
    <name evidence="3" type="ORF">QJS10_CPB17g01537</name>
</gene>
<keyword evidence="4" id="KW-1185">Reference proteome</keyword>
<organism evidence="3 4">
    <name type="scientific">Acorus calamus</name>
    <name type="common">Sweet flag</name>
    <dbReference type="NCBI Taxonomy" id="4465"/>
    <lineage>
        <taxon>Eukaryota</taxon>
        <taxon>Viridiplantae</taxon>
        <taxon>Streptophyta</taxon>
        <taxon>Embryophyta</taxon>
        <taxon>Tracheophyta</taxon>
        <taxon>Spermatophyta</taxon>
        <taxon>Magnoliopsida</taxon>
        <taxon>Liliopsida</taxon>
        <taxon>Acoraceae</taxon>
        <taxon>Acorus</taxon>
    </lineage>
</organism>
<feature type="region of interest" description="Disordered" evidence="1">
    <location>
        <begin position="375"/>
        <end position="441"/>
    </location>
</feature>
<reference evidence="3" key="1">
    <citation type="journal article" date="2023" name="Nat. Commun.">
        <title>Diploid and tetraploid genomes of Acorus and the evolution of monocots.</title>
        <authorList>
            <person name="Ma L."/>
            <person name="Liu K.W."/>
            <person name="Li Z."/>
            <person name="Hsiao Y.Y."/>
            <person name="Qi Y."/>
            <person name="Fu T."/>
            <person name="Tang G.D."/>
            <person name="Zhang D."/>
            <person name="Sun W.H."/>
            <person name="Liu D.K."/>
            <person name="Li Y."/>
            <person name="Chen G.Z."/>
            <person name="Liu X.D."/>
            <person name="Liao X.Y."/>
            <person name="Jiang Y.T."/>
            <person name="Yu X."/>
            <person name="Hao Y."/>
            <person name="Huang J."/>
            <person name="Zhao X.W."/>
            <person name="Ke S."/>
            <person name="Chen Y.Y."/>
            <person name="Wu W.L."/>
            <person name="Hsu J.L."/>
            <person name="Lin Y.F."/>
            <person name="Huang M.D."/>
            <person name="Li C.Y."/>
            <person name="Huang L."/>
            <person name="Wang Z.W."/>
            <person name="Zhao X."/>
            <person name="Zhong W.Y."/>
            <person name="Peng D.H."/>
            <person name="Ahmad S."/>
            <person name="Lan S."/>
            <person name="Zhang J.S."/>
            <person name="Tsai W.C."/>
            <person name="Van de Peer Y."/>
            <person name="Liu Z.J."/>
        </authorList>
    </citation>
    <scope>NUCLEOTIDE SEQUENCE</scope>
    <source>
        <strain evidence="3">CP</strain>
    </source>
</reference>
<dbReference type="InterPro" id="IPR000477">
    <property type="entry name" value="RT_dom"/>
</dbReference>
<feature type="domain" description="Reverse transcriptase" evidence="2">
    <location>
        <begin position="61"/>
        <end position="327"/>
    </location>
</feature>
<evidence type="ECO:0000313" key="3">
    <source>
        <dbReference type="EMBL" id="KAK1291957.1"/>
    </source>
</evidence>
<dbReference type="SUPFAM" id="SSF56672">
    <property type="entry name" value="DNA/RNA polymerases"/>
    <property type="match status" value="1"/>
</dbReference>
<accession>A0AAV9CSW9</accession>
<dbReference type="CDD" id="cd01650">
    <property type="entry name" value="RT_nLTR_like"/>
    <property type="match status" value="1"/>
</dbReference>
<proteinExistence type="predicted"/>
<dbReference type="EMBL" id="JAUJYO010000017">
    <property type="protein sequence ID" value="KAK1291957.1"/>
    <property type="molecule type" value="Genomic_DNA"/>
</dbReference>
<evidence type="ECO:0000313" key="4">
    <source>
        <dbReference type="Proteomes" id="UP001180020"/>
    </source>
</evidence>
<evidence type="ECO:0000259" key="2">
    <source>
        <dbReference type="PROSITE" id="PS50878"/>
    </source>
</evidence>
<dbReference type="PROSITE" id="PS50878">
    <property type="entry name" value="RT_POL"/>
    <property type="match status" value="1"/>
</dbReference>
<dbReference type="PANTHER" id="PTHR19446">
    <property type="entry name" value="REVERSE TRANSCRIPTASES"/>
    <property type="match status" value="1"/>
</dbReference>
<protein>
    <recommendedName>
        <fullName evidence="2">Reverse transcriptase domain-containing protein</fullName>
    </recommendedName>
</protein>
<dbReference type="Proteomes" id="UP001180020">
    <property type="component" value="Unassembled WGS sequence"/>
</dbReference>
<dbReference type="AlphaFoldDB" id="A0AAV9CSW9"/>
<comment type="caution">
    <text evidence="3">The sequence shown here is derived from an EMBL/GenBank/DDBJ whole genome shotgun (WGS) entry which is preliminary data.</text>
</comment>
<evidence type="ECO:0000256" key="1">
    <source>
        <dbReference type="SAM" id="MobiDB-lite"/>
    </source>
</evidence>